<gene>
    <name evidence="3" type="ORF">OHA22_44295</name>
</gene>
<feature type="region of interest" description="Disordered" evidence="1">
    <location>
        <begin position="263"/>
        <end position="286"/>
    </location>
</feature>
<evidence type="ECO:0000256" key="1">
    <source>
        <dbReference type="SAM" id="MobiDB-lite"/>
    </source>
</evidence>
<dbReference type="AlphaFoldDB" id="A0AAU2AF41"/>
<evidence type="ECO:0000313" key="3">
    <source>
        <dbReference type="EMBL" id="WTT22062.1"/>
    </source>
</evidence>
<feature type="domain" description="DUF317" evidence="2">
    <location>
        <begin position="155"/>
        <end position="221"/>
    </location>
</feature>
<organism evidence="3">
    <name type="scientific">Streptomyces sp. NBC_00093</name>
    <dbReference type="NCBI Taxonomy" id="2975649"/>
    <lineage>
        <taxon>Bacteria</taxon>
        <taxon>Bacillati</taxon>
        <taxon>Actinomycetota</taxon>
        <taxon>Actinomycetes</taxon>
        <taxon>Kitasatosporales</taxon>
        <taxon>Streptomycetaceae</taxon>
        <taxon>Streptomyces</taxon>
    </lineage>
</organism>
<proteinExistence type="predicted"/>
<dbReference type="Pfam" id="PF03771">
    <property type="entry name" value="SPDY"/>
    <property type="match status" value="2"/>
</dbReference>
<reference evidence="3" key="1">
    <citation type="submission" date="2022-10" db="EMBL/GenBank/DDBJ databases">
        <title>The complete genomes of actinobacterial strains from the NBC collection.</title>
        <authorList>
            <person name="Joergensen T.S."/>
            <person name="Alvarez Arevalo M."/>
            <person name="Sterndorff E.B."/>
            <person name="Faurdal D."/>
            <person name="Vuksanovic O."/>
            <person name="Mourched A.-S."/>
            <person name="Charusanti P."/>
            <person name="Shaw S."/>
            <person name="Blin K."/>
            <person name="Weber T."/>
        </authorList>
    </citation>
    <scope>NUCLEOTIDE SEQUENCE</scope>
    <source>
        <strain evidence="3">NBC_00093</strain>
    </source>
</reference>
<name>A0AAU2AF41_9ACTN</name>
<sequence length="286" mass="31375">MPPHDDTLDGDAYVLPRHLALATLSGDLALEPLLRLGWSPTYDERGNLYLSAPDGTVRLGYLSEGPDDGLWRITTYEDAFAAPTWGVCFNDRCPTEFVTAFTTVLAAAYEQGPDAYLATPVHDSIDSDFFRAFVPLLQRGWQIDHPRWGVFAVASRDGLATVEYTTGALDPAAELTTPEARWHLWAGPSPEHPLWYATASTDTPTALIRAVTESLSDPTPLPRWRQETNTYAEGLAQLTPILPPGPPIPTPLDVRRITSRRPTALPAAGVPRWSTTSRPALPAPRR</sequence>
<dbReference type="EMBL" id="CP108222">
    <property type="protein sequence ID" value="WTT22062.1"/>
    <property type="molecule type" value="Genomic_DNA"/>
</dbReference>
<protein>
    <submittedName>
        <fullName evidence="3">DUF317 domain-containing protein</fullName>
    </submittedName>
</protein>
<dbReference type="InterPro" id="IPR005523">
    <property type="entry name" value="DUF317_SPDY"/>
</dbReference>
<evidence type="ECO:0000259" key="2">
    <source>
        <dbReference type="Pfam" id="PF03771"/>
    </source>
</evidence>
<accession>A0AAU2AF41</accession>
<feature type="domain" description="DUF317" evidence="2">
    <location>
        <begin position="53"/>
        <end position="107"/>
    </location>
</feature>